<evidence type="ECO:0000256" key="5">
    <source>
        <dbReference type="ARBA" id="ARBA00023274"/>
    </source>
</evidence>
<dbReference type="InParanoid" id="B0XD75"/>
<dbReference type="InterPro" id="IPR013699">
    <property type="entry name" value="Signal_recog_part_SRP72_RNA-bd"/>
</dbReference>
<dbReference type="PANTHER" id="PTHR14094:SF9">
    <property type="entry name" value="SIGNAL RECOGNITION PARTICLE SUBUNIT SRP72"/>
    <property type="match status" value="1"/>
</dbReference>
<accession>B0XD75</accession>
<dbReference type="AlphaFoldDB" id="B0XD75"/>
<feature type="region of interest" description="Disordered" evidence="6">
    <location>
        <begin position="1"/>
        <end position="127"/>
    </location>
</feature>
<feature type="compositionally biased region" description="Polar residues" evidence="6">
    <location>
        <begin position="9"/>
        <end position="20"/>
    </location>
</feature>
<keyword evidence="4" id="KW-0256">Endoplasmic reticulum</keyword>
<feature type="compositionally biased region" description="Basic residues" evidence="6">
    <location>
        <begin position="114"/>
        <end position="127"/>
    </location>
</feature>
<dbReference type="VEuPathDB" id="VectorBase:CPIJ017108"/>
<comment type="subcellular location">
    <subcellularLocation>
        <location evidence="2">Cytoplasm</location>
    </subcellularLocation>
    <subcellularLocation>
        <location evidence="1">Endoplasmic reticulum</location>
    </subcellularLocation>
</comment>
<dbReference type="GO" id="GO:0006614">
    <property type="term" value="P:SRP-dependent cotranslational protein targeting to membrane"/>
    <property type="evidence" value="ECO:0007669"/>
    <property type="project" value="InterPro"/>
</dbReference>
<feature type="compositionally biased region" description="Basic residues" evidence="6">
    <location>
        <begin position="23"/>
        <end position="35"/>
    </location>
</feature>
<dbReference type="Proteomes" id="UP000002320">
    <property type="component" value="Unassembled WGS sequence"/>
</dbReference>
<keyword evidence="10" id="KW-1185">Reference proteome</keyword>
<dbReference type="HOGENOM" id="CLU_013808_1_0_1"/>
<feature type="compositionally biased region" description="Polar residues" evidence="6">
    <location>
        <begin position="75"/>
        <end position="97"/>
    </location>
</feature>
<feature type="compositionally biased region" description="Basic and acidic residues" evidence="6">
    <location>
        <begin position="46"/>
        <end position="58"/>
    </location>
</feature>
<evidence type="ECO:0000256" key="1">
    <source>
        <dbReference type="ARBA" id="ARBA00004240"/>
    </source>
</evidence>
<dbReference type="GO" id="GO:0005783">
    <property type="term" value="C:endoplasmic reticulum"/>
    <property type="evidence" value="ECO:0007669"/>
    <property type="project" value="UniProtKB-SubCell"/>
</dbReference>
<evidence type="ECO:0000313" key="8">
    <source>
        <dbReference type="EMBL" id="EDS45329.1"/>
    </source>
</evidence>
<dbReference type="Pfam" id="PF08492">
    <property type="entry name" value="SRP72"/>
    <property type="match status" value="1"/>
</dbReference>
<dbReference type="KEGG" id="cqu:CpipJ_CPIJ017108"/>
<dbReference type="EMBL" id="DS232744">
    <property type="protein sequence ID" value="EDS45329.1"/>
    <property type="molecule type" value="Genomic_DNA"/>
</dbReference>
<evidence type="ECO:0000256" key="2">
    <source>
        <dbReference type="ARBA" id="ARBA00004496"/>
    </source>
</evidence>
<evidence type="ECO:0000256" key="6">
    <source>
        <dbReference type="SAM" id="MobiDB-lite"/>
    </source>
</evidence>
<dbReference type="GO" id="GO:0008312">
    <property type="term" value="F:7S RNA binding"/>
    <property type="evidence" value="ECO:0007669"/>
    <property type="project" value="InterPro"/>
</dbReference>
<feature type="domain" description="Signal recognition particle SRP72 subunit RNA-binding" evidence="7">
    <location>
        <begin position="8"/>
        <end position="61"/>
    </location>
</feature>
<evidence type="ECO:0000256" key="3">
    <source>
        <dbReference type="ARBA" id="ARBA00022490"/>
    </source>
</evidence>
<dbReference type="GO" id="GO:0043022">
    <property type="term" value="F:ribosome binding"/>
    <property type="evidence" value="ECO:0007669"/>
    <property type="project" value="TreeGrafter"/>
</dbReference>
<reference evidence="9" key="2">
    <citation type="submission" date="2020-05" db="UniProtKB">
        <authorList>
            <consortium name="EnsemblMetazoa"/>
        </authorList>
    </citation>
    <scope>IDENTIFICATION</scope>
    <source>
        <strain evidence="9">JHB</strain>
    </source>
</reference>
<evidence type="ECO:0000313" key="10">
    <source>
        <dbReference type="Proteomes" id="UP000002320"/>
    </source>
</evidence>
<evidence type="ECO:0000313" key="9">
    <source>
        <dbReference type="EnsemblMetazoa" id="CPIJ017108-PA"/>
    </source>
</evidence>
<sequence>MPSSAGGKTDQSPGTPGSEITKQKKKTVRKRKGKLPKNYDASAVPDPERWLPRYERTGYRKKRDRRVKEVMKGSQGVSSGQADQYDMSKSYNQTKESPATPAANLPTGPAPRQLPRKSQHKKKKGKH</sequence>
<keyword evidence="3" id="KW-0963">Cytoplasm</keyword>
<dbReference type="GO" id="GO:0005786">
    <property type="term" value="C:signal recognition particle, endoplasmic reticulum targeting"/>
    <property type="evidence" value="ECO:0007669"/>
    <property type="project" value="TreeGrafter"/>
</dbReference>
<organism>
    <name type="scientific">Culex quinquefasciatus</name>
    <name type="common">Southern house mosquito</name>
    <name type="synonym">Culex pungens</name>
    <dbReference type="NCBI Taxonomy" id="7176"/>
    <lineage>
        <taxon>Eukaryota</taxon>
        <taxon>Metazoa</taxon>
        <taxon>Ecdysozoa</taxon>
        <taxon>Arthropoda</taxon>
        <taxon>Hexapoda</taxon>
        <taxon>Insecta</taxon>
        <taxon>Pterygota</taxon>
        <taxon>Neoptera</taxon>
        <taxon>Endopterygota</taxon>
        <taxon>Diptera</taxon>
        <taxon>Nematocera</taxon>
        <taxon>Culicoidea</taxon>
        <taxon>Culicidae</taxon>
        <taxon>Culicinae</taxon>
        <taxon>Culicini</taxon>
        <taxon>Culex</taxon>
        <taxon>Culex</taxon>
    </lineage>
</organism>
<dbReference type="eggNOG" id="KOG2376">
    <property type="taxonomic scope" value="Eukaryota"/>
</dbReference>
<name>B0XD75_CULQU</name>
<dbReference type="EnsemblMetazoa" id="CPIJ017108-RA">
    <property type="protein sequence ID" value="CPIJ017108-PA"/>
    <property type="gene ID" value="CPIJ017108"/>
</dbReference>
<evidence type="ECO:0000256" key="4">
    <source>
        <dbReference type="ARBA" id="ARBA00022824"/>
    </source>
</evidence>
<dbReference type="InterPro" id="IPR026270">
    <property type="entry name" value="SRP72"/>
</dbReference>
<evidence type="ECO:0000259" key="7">
    <source>
        <dbReference type="Pfam" id="PF08492"/>
    </source>
</evidence>
<dbReference type="STRING" id="7176.B0XD75"/>
<gene>
    <name evidence="9" type="primary">6051113</name>
    <name evidence="8" type="ORF">CpipJ_CPIJ017108</name>
</gene>
<proteinExistence type="predicted"/>
<dbReference type="VEuPathDB" id="VectorBase:CQUJHB013387"/>
<dbReference type="OrthoDB" id="5421607at2759"/>
<reference evidence="8" key="1">
    <citation type="submission" date="2007-03" db="EMBL/GenBank/DDBJ databases">
        <title>Annotation of Culex pipiens quinquefasciatus.</title>
        <authorList>
            <consortium name="The Broad Institute Genome Sequencing Platform"/>
            <person name="Atkinson P.W."/>
            <person name="Hemingway J."/>
            <person name="Christensen B.M."/>
            <person name="Higgs S."/>
            <person name="Kodira C."/>
            <person name="Hannick L."/>
            <person name="Megy K."/>
            <person name="O'Leary S."/>
            <person name="Pearson M."/>
            <person name="Haas B.J."/>
            <person name="Mauceli E."/>
            <person name="Wortman J.R."/>
            <person name="Lee N.H."/>
            <person name="Guigo R."/>
            <person name="Stanke M."/>
            <person name="Alvarado L."/>
            <person name="Amedeo P."/>
            <person name="Antoine C.H."/>
            <person name="Arensburger P."/>
            <person name="Bidwell S.L."/>
            <person name="Crawford M."/>
            <person name="Camaro F."/>
            <person name="Devon K."/>
            <person name="Engels R."/>
            <person name="Hammond M."/>
            <person name="Howarth C."/>
            <person name="Koehrsen M."/>
            <person name="Lawson D."/>
            <person name="Montgomery P."/>
            <person name="Nene V."/>
            <person name="Nusbaum C."/>
            <person name="Puiu D."/>
            <person name="Romero-Severson J."/>
            <person name="Severson D.W."/>
            <person name="Shumway M."/>
            <person name="Sisk P."/>
            <person name="Stolte C."/>
            <person name="Zeng Q."/>
            <person name="Eisenstadt E."/>
            <person name="Fraser-Liggett C."/>
            <person name="Strausberg R."/>
            <person name="Galagan J."/>
            <person name="Birren B."/>
            <person name="Collins F.H."/>
        </authorList>
    </citation>
    <scope>NUCLEOTIDE SEQUENCE [LARGE SCALE GENOMIC DNA]</scope>
    <source>
        <strain evidence="8">JHB</strain>
    </source>
</reference>
<dbReference type="PANTHER" id="PTHR14094">
    <property type="entry name" value="SIGNAL RECOGNITION PARTICLE 72"/>
    <property type="match status" value="1"/>
</dbReference>
<protein>
    <submittedName>
        <fullName evidence="8 9">Signal recognition particle</fullName>
    </submittedName>
</protein>
<keyword evidence="5" id="KW-0687">Ribonucleoprotein</keyword>